<keyword evidence="11 17" id="KW-0472">Membrane</keyword>
<keyword evidence="9" id="KW-0573">Peptidoglycan synthesis</keyword>
<feature type="compositionally biased region" description="Low complexity" evidence="16">
    <location>
        <begin position="810"/>
        <end position="821"/>
    </location>
</feature>
<evidence type="ECO:0000256" key="9">
    <source>
        <dbReference type="ARBA" id="ARBA00022984"/>
    </source>
</evidence>
<reference evidence="20 21" key="1">
    <citation type="journal article" date="2018" name="Nat. Biotechnol.">
        <title>A standardized bacterial taxonomy based on genome phylogeny substantially revises the tree of life.</title>
        <authorList>
            <person name="Parks D.H."/>
            <person name="Chuvochina M."/>
            <person name="Waite D.W."/>
            <person name="Rinke C."/>
            <person name="Skarshewski A."/>
            <person name="Chaumeil P.A."/>
            <person name="Hugenholtz P."/>
        </authorList>
    </citation>
    <scope>NUCLEOTIDE SEQUENCE [LARGE SCALE GENOMIC DNA]</scope>
    <source>
        <strain evidence="20">UBA11306</strain>
    </source>
</reference>
<dbReference type="Pfam" id="PF00912">
    <property type="entry name" value="Transgly"/>
    <property type="match status" value="1"/>
</dbReference>
<comment type="catalytic activity">
    <reaction evidence="15">
        <text>[GlcNAc-(1-&gt;4)-Mur2Ac(oyl-L-Ala-gamma-D-Glu-L-Lys-D-Ala-D-Ala)](n)-di-trans,octa-cis-undecaprenyl diphosphate + beta-D-GlcNAc-(1-&gt;4)-Mur2Ac(oyl-L-Ala-gamma-D-Glu-L-Lys-D-Ala-D-Ala)-di-trans,octa-cis-undecaprenyl diphosphate = [GlcNAc-(1-&gt;4)-Mur2Ac(oyl-L-Ala-gamma-D-Glu-L-Lys-D-Ala-D-Ala)](n+1)-di-trans,octa-cis-undecaprenyl diphosphate + di-trans,octa-cis-undecaprenyl diphosphate + H(+)</text>
        <dbReference type="Rhea" id="RHEA:23708"/>
        <dbReference type="Rhea" id="RHEA-COMP:9602"/>
        <dbReference type="Rhea" id="RHEA-COMP:9603"/>
        <dbReference type="ChEBI" id="CHEBI:15378"/>
        <dbReference type="ChEBI" id="CHEBI:58405"/>
        <dbReference type="ChEBI" id="CHEBI:60033"/>
        <dbReference type="ChEBI" id="CHEBI:78435"/>
        <dbReference type="EC" id="2.4.99.28"/>
    </reaction>
</comment>
<name>A0A3D4S804_9ENTE</name>
<dbReference type="Gene3D" id="3.40.50.12800">
    <property type="match status" value="1"/>
</dbReference>
<comment type="caution">
    <text evidence="20">The sequence shown here is derived from an EMBL/GenBank/DDBJ whole genome shotgun (WGS) entry which is preliminary data.</text>
</comment>
<dbReference type="InterPro" id="IPR050396">
    <property type="entry name" value="Glycosyltr_51/Transpeptidase"/>
</dbReference>
<dbReference type="GO" id="GO:0006508">
    <property type="term" value="P:proteolysis"/>
    <property type="evidence" value="ECO:0007669"/>
    <property type="project" value="UniProtKB-KW"/>
</dbReference>
<dbReference type="InterPro" id="IPR023346">
    <property type="entry name" value="Lysozyme-like_dom_sf"/>
</dbReference>
<organism evidence="20 21">
    <name type="scientific">Bavariicoccus seileri</name>
    <dbReference type="NCBI Taxonomy" id="549685"/>
    <lineage>
        <taxon>Bacteria</taxon>
        <taxon>Bacillati</taxon>
        <taxon>Bacillota</taxon>
        <taxon>Bacilli</taxon>
        <taxon>Lactobacillales</taxon>
        <taxon>Enterococcaceae</taxon>
        <taxon>Bavariicoccus</taxon>
    </lineage>
</organism>
<keyword evidence="2" id="KW-0121">Carboxypeptidase</keyword>
<dbReference type="Gene3D" id="3.90.1310.40">
    <property type="match status" value="1"/>
</dbReference>
<evidence type="ECO:0000256" key="13">
    <source>
        <dbReference type="ARBA" id="ARBA00023316"/>
    </source>
</evidence>
<evidence type="ECO:0000313" key="20">
    <source>
        <dbReference type="EMBL" id="HCS94091.1"/>
    </source>
</evidence>
<keyword evidence="13" id="KW-0961">Cell wall biogenesis/degradation</keyword>
<sequence length="854" mass="95077">MQNFFNKLKIFFRSQSWHKFTSGFNIFYDVTKRLVFVLILILFFGSIFVGGIGLGYFVSVTMDTTPPPKEELSAEITNLELVSNIYYDNDEPISAVRTDLVREKTSIDQISEFVITGLVDTEDSHFYEHHGVVPKAVLRALIQEATGFGGQVTGGSTLTQQLVKQQILTNEVTFERKANEILLSYYLEDFFSKDEIIESYLNVSSFGRNSNGQNIAGIEAAANGVFGVSAKDLSLPQAAFLVGLPQNPYVYTPYEQYGEVKKDQSAGIERMQTVLYRMYREGDLTHTEYEEAKNYDITKDFIGPTSVATSPQSYLYQAAERETLDILVDLKLKEDGVSRNNINENTDLSDYYYNQAAQELSTAGYKVKTTINKKIYDSMQSATQNTIGNLGPTYSDTFKDETSGEEVTEDAPLQAGSVLLENKTGKVLGFVAGRDFETSQLDHAFSTRRSPGSTIKPLLVYGPAISENLIYPANLLADTKIEYKQQDGTTWEPSNFGGTISNKFVTVRHALEESLNNPTIKLYLEMLDKGISAEPYLKNMGINSIGSNEYANPSLAVGGTETGPTNAEQTSAFSTFGNNGKHTDYYMIESITNRNGEVIYQHESTTKDVFDEATNYIVADMLRDVITNGTASGLPSMLNFSSDNLIGKTGTSEEFRDIWFIGSTPNITLSSWIGYDNTHETRIVSQYDGYGFPSTRNLIYWSALANSLNNVDNSLLTSGSFTQPSSVYTDKVYKSTGTAGGTVSLPNNRTYRIGGQQVEDLFKQNHPPIQPTYHLLPGSTDEDLTKFWSALTKERDRQNKAKKREEERQNNNSNNNNNTNDNDNDDSNDNDDNPDENANSDNDSSEDADETSDN</sequence>
<evidence type="ECO:0000256" key="5">
    <source>
        <dbReference type="ARBA" id="ARBA00022679"/>
    </source>
</evidence>
<keyword evidence="5" id="KW-0808">Transferase</keyword>
<keyword evidence="4" id="KW-0328">Glycosyltransferase</keyword>
<dbReference type="PANTHER" id="PTHR32282:SF32">
    <property type="entry name" value="PENICILLIN-BINDING PROTEIN 2A"/>
    <property type="match status" value="1"/>
</dbReference>
<dbReference type="Pfam" id="PF00905">
    <property type="entry name" value="Transpeptidase"/>
    <property type="match status" value="1"/>
</dbReference>
<evidence type="ECO:0000256" key="8">
    <source>
        <dbReference type="ARBA" id="ARBA00022960"/>
    </source>
</evidence>
<evidence type="ECO:0000256" key="16">
    <source>
        <dbReference type="SAM" id="MobiDB-lite"/>
    </source>
</evidence>
<proteinExistence type="predicted"/>
<dbReference type="GO" id="GO:0008955">
    <property type="term" value="F:peptidoglycan glycosyltransferase activity"/>
    <property type="evidence" value="ECO:0007669"/>
    <property type="project" value="UniProtKB-EC"/>
</dbReference>
<feature type="region of interest" description="Disordered" evidence="16">
    <location>
        <begin position="794"/>
        <end position="854"/>
    </location>
</feature>
<dbReference type="EMBL" id="DQHO01000034">
    <property type="protein sequence ID" value="HCS94091.1"/>
    <property type="molecule type" value="Genomic_DNA"/>
</dbReference>
<dbReference type="GO" id="GO:0008658">
    <property type="term" value="F:penicillin binding"/>
    <property type="evidence" value="ECO:0007669"/>
    <property type="project" value="InterPro"/>
</dbReference>
<dbReference type="GO" id="GO:0030288">
    <property type="term" value="C:outer membrane-bounded periplasmic space"/>
    <property type="evidence" value="ECO:0007669"/>
    <property type="project" value="TreeGrafter"/>
</dbReference>
<dbReference type="InterPro" id="IPR012338">
    <property type="entry name" value="Beta-lactam/transpept-like"/>
</dbReference>
<evidence type="ECO:0000256" key="7">
    <source>
        <dbReference type="ARBA" id="ARBA00022801"/>
    </source>
</evidence>
<feature type="compositionally biased region" description="Acidic residues" evidence="16">
    <location>
        <begin position="822"/>
        <end position="835"/>
    </location>
</feature>
<dbReference type="Gene3D" id="3.40.710.10">
    <property type="entry name" value="DD-peptidase/beta-lactamase superfamily"/>
    <property type="match status" value="1"/>
</dbReference>
<dbReference type="AlphaFoldDB" id="A0A3D4S804"/>
<evidence type="ECO:0000256" key="10">
    <source>
        <dbReference type="ARBA" id="ARBA00022989"/>
    </source>
</evidence>
<feature type="domain" description="Glycosyl transferase family 51" evidence="19">
    <location>
        <begin position="92"/>
        <end position="272"/>
    </location>
</feature>
<evidence type="ECO:0000256" key="11">
    <source>
        <dbReference type="ARBA" id="ARBA00023136"/>
    </source>
</evidence>
<evidence type="ECO:0000256" key="17">
    <source>
        <dbReference type="SAM" id="Phobius"/>
    </source>
</evidence>
<evidence type="ECO:0000256" key="6">
    <source>
        <dbReference type="ARBA" id="ARBA00022692"/>
    </source>
</evidence>
<feature type="compositionally biased region" description="Acidic residues" evidence="16">
    <location>
        <begin position="843"/>
        <end position="854"/>
    </location>
</feature>
<dbReference type="SUPFAM" id="SSF56601">
    <property type="entry name" value="beta-lactamase/transpeptidase-like"/>
    <property type="match status" value="1"/>
</dbReference>
<dbReference type="Gene3D" id="1.10.3810.10">
    <property type="entry name" value="Biosynthetic peptidoglycan transglycosylase-like"/>
    <property type="match status" value="1"/>
</dbReference>
<evidence type="ECO:0000256" key="15">
    <source>
        <dbReference type="ARBA" id="ARBA00049902"/>
    </source>
</evidence>
<evidence type="ECO:0000256" key="4">
    <source>
        <dbReference type="ARBA" id="ARBA00022676"/>
    </source>
</evidence>
<evidence type="ECO:0000313" key="21">
    <source>
        <dbReference type="Proteomes" id="UP000262195"/>
    </source>
</evidence>
<dbReference type="InterPro" id="IPR036950">
    <property type="entry name" value="PBP_transglycosylase"/>
</dbReference>
<protein>
    <submittedName>
        <fullName evidence="20">Penicillin-binding protein</fullName>
    </submittedName>
</protein>
<keyword evidence="3" id="KW-0645">Protease</keyword>
<feature type="transmembrane region" description="Helical" evidence="17">
    <location>
        <begin position="34"/>
        <end position="58"/>
    </location>
</feature>
<dbReference type="STRING" id="1121105.GCA_000421665_01798"/>
<keyword evidence="1" id="KW-1003">Cell membrane</keyword>
<keyword evidence="8" id="KW-0133">Cell shape</keyword>
<dbReference type="GO" id="GO:0009252">
    <property type="term" value="P:peptidoglycan biosynthetic process"/>
    <property type="evidence" value="ECO:0007669"/>
    <property type="project" value="UniProtKB-KW"/>
</dbReference>
<evidence type="ECO:0000259" key="18">
    <source>
        <dbReference type="Pfam" id="PF00905"/>
    </source>
</evidence>
<dbReference type="GO" id="GO:0071555">
    <property type="term" value="P:cell wall organization"/>
    <property type="evidence" value="ECO:0007669"/>
    <property type="project" value="UniProtKB-KW"/>
</dbReference>
<comment type="catalytic activity">
    <reaction evidence="14">
        <text>Preferential cleavage: (Ac)2-L-Lys-D-Ala-|-D-Ala. Also transpeptidation of peptidyl-alanyl moieties that are N-acyl substituents of D-alanine.</text>
        <dbReference type="EC" id="3.4.16.4"/>
    </reaction>
</comment>
<dbReference type="PANTHER" id="PTHR32282">
    <property type="entry name" value="BINDING PROTEIN TRANSPEPTIDASE, PUTATIVE-RELATED"/>
    <property type="match status" value="1"/>
</dbReference>
<keyword evidence="6 17" id="KW-0812">Transmembrane</keyword>
<evidence type="ECO:0000256" key="2">
    <source>
        <dbReference type="ARBA" id="ARBA00022645"/>
    </source>
</evidence>
<keyword evidence="10 17" id="KW-1133">Transmembrane helix</keyword>
<dbReference type="SUPFAM" id="SSF53955">
    <property type="entry name" value="Lysozyme-like"/>
    <property type="match status" value="1"/>
</dbReference>
<evidence type="ECO:0000256" key="1">
    <source>
        <dbReference type="ARBA" id="ARBA00022475"/>
    </source>
</evidence>
<dbReference type="GO" id="GO:0008360">
    <property type="term" value="P:regulation of cell shape"/>
    <property type="evidence" value="ECO:0007669"/>
    <property type="project" value="UniProtKB-KW"/>
</dbReference>
<keyword evidence="7" id="KW-0378">Hydrolase</keyword>
<evidence type="ECO:0000256" key="14">
    <source>
        <dbReference type="ARBA" id="ARBA00034000"/>
    </source>
</evidence>
<evidence type="ECO:0000256" key="12">
    <source>
        <dbReference type="ARBA" id="ARBA00023268"/>
    </source>
</evidence>
<gene>
    <name evidence="20" type="ORF">DIW15_05230</name>
</gene>
<keyword evidence="12" id="KW-0511">Multifunctional enzyme</keyword>
<accession>A0A3D4S804</accession>
<dbReference type="InterPro" id="IPR001460">
    <property type="entry name" value="PCN-bd_Tpept"/>
</dbReference>
<evidence type="ECO:0000256" key="3">
    <source>
        <dbReference type="ARBA" id="ARBA00022670"/>
    </source>
</evidence>
<dbReference type="GO" id="GO:0009002">
    <property type="term" value="F:serine-type D-Ala-D-Ala carboxypeptidase activity"/>
    <property type="evidence" value="ECO:0007669"/>
    <property type="project" value="UniProtKB-EC"/>
</dbReference>
<dbReference type="Proteomes" id="UP000262195">
    <property type="component" value="Unassembled WGS sequence"/>
</dbReference>
<feature type="compositionally biased region" description="Basic and acidic residues" evidence="16">
    <location>
        <begin position="794"/>
        <end position="809"/>
    </location>
</feature>
<feature type="domain" description="Penicillin-binding protein transpeptidase" evidence="18">
    <location>
        <begin position="418"/>
        <end position="679"/>
    </location>
</feature>
<dbReference type="InterPro" id="IPR001264">
    <property type="entry name" value="Glyco_trans_51"/>
</dbReference>
<evidence type="ECO:0000259" key="19">
    <source>
        <dbReference type="Pfam" id="PF00912"/>
    </source>
</evidence>